<dbReference type="AlphaFoldDB" id="A0A0F9G2E8"/>
<gene>
    <name evidence="2" type="ORF">LCGC14_1880580</name>
</gene>
<name>A0A0F9G2E8_9ZZZZ</name>
<reference evidence="2" key="1">
    <citation type="journal article" date="2015" name="Nature">
        <title>Complex archaea that bridge the gap between prokaryotes and eukaryotes.</title>
        <authorList>
            <person name="Spang A."/>
            <person name="Saw J.H."/>
            <person name="Jorgensen S.L."/>
            <person name="Zaremba-Niedzwiedzka K."/>
            <person name="Martijn J."/>
            <person name="Lind A.E."/>
            <person name="van Eijk R."/>
            <person name="Schleper C."/>
            <person name="Guy L."/>
            <person name="Ettema T.J."/>
        </authorList>
    </citation>
    <scope>NUCLEOTIDE SEQUENCE</scope>
</reference>
<feature type="transmembrane region" description="Helical" evidence="1">
    <location>
        <begin position="43"/>
        <end position="65"/>
    </location>
</feature>
<proteinExistence type="predicted"/>
<keyword evidence="1" id="KW-1133">Transmembrane helix</keyword>
<keyword evidence="1" id="KW-0472">Membrane</keyword>
<evidence type="ECO:0000256" key="1">
    <source>
        <dbReference type="SAM" id="Phobius"/>
    </source>
</evidence>
<sequence>MAKKKWNWKKDKDWCKNCGKGGGIYFLGFIGAAIYYIQTATGFWFGVLGVLKALVWPAFLIYKLLGL</sequence>
<keyword evidence="1" id="KW-0812">Transmembrane</keyword>
<dbReference type="EMBL" id="LAZR01019356">
    <property type="protein sequence ID" value="KKL92849.1"/>
    <property type="molecule type" value="Genomic_DNA"/>
</dbReference>
<evidence type="ECO:0000313" key="2">
    <source>
        <dbReference type="EMBL" id="KKL92849.1"/>
    </source>
</evidence>
<accession>A0A0F9G2E8</accession>
<protein>
    <submittedName>
        <fullName evidence="2">Uncharacterized protein</fullName>
    </submittedName>
</protein>
<comment type="caution">
    <text evidence="2">The sequence shown here is derived from an EMBL/GenBank/DDBJ whole genome shotgun (WGS) entry which is preliminary data.</text>
</comment>
<organism evidence="2">
    <name type="scientific">marine sediment metagenome</name>
    <dbReference type="NCBI Taxonomy" id="412755"/>
    <lineage>
        <taxon>unclassified sequences</taxon>
        <taxon>metagenomes</taxon>
        <taxon>ecological metagenomes</taxon>
    </lineage>
</organism>
<feature type="transmembrane region" description="Helical" evidence="1">
    <location>
        <begin position="21"/>
        <end position="37"/>
    </location>
</feature>